<name>A0A914Z849_9BILA</name>
<evidence type="ECO:0000313" key="5">
    <source>
        <dbReference type="Proteomes" id="UP000887577"/>
    </source>
</evidence>
<dbReference type="GO" id="GO:0016020">
    <property type="term" value="C:membrane"/>
    <property type="evidence" value="ECO:0007669"/>
    <property type="project" value="InterPro"/>
</dbReference>
<proteinExistence type="predicted"/>
<sequence>MAFRYGLNHLTKVVIYHQEINFFAAPIYMPLWIPIFSLLFQSIFILILAFYFDAVIPIDDSPKKHPLFMFGMKYDDISESVKESELESLILEDSQKSSSAFSEFYFENDKNQMVAEIDVFHLSKKWSNNRFGVQDITFKAYQNQVTSILGHNGAGKSTTFSILAGFTKSSSGKVFVCGKEPRNLCQTSAVGYCPQWDPLFPHLDVREHLKFYQSLKGENNPEEIEEMIEKLGLCDFLEWQ</sequence>
<dbReference type="PANTHER" id="PTHR19229:SF36">
    <property type="entry name" value="ATP-BINDING CASSETTE SUB-FAMILY A MEMBER 2"/>
    <property type="match status" value="1"/>
</dbReference>
<accession>A0A914Z849</accession>
<dbReference type="InterPro" id="IPR026082">
    <property type="entry name" value="ABCA"/>
</dbReference>
<dbReference type="Proteomes" id="UP000887577">
    <property type="component" value="Unplaced"/>
</dbReference>
<feature type="domain" description="ABC transporter" evidence="4">
    <location>
        <begin position="134"/>
        <end position="236"/>
    </location>
</feature>
<feature type="transmembrane region" description="Helical" evidence="3">
    <location>
        <begin position="31"/>
        <end position="56"/>
    </location>
</feature>
<dbReference type="GO" id="GO:0140359">
    <property type="term" value="F:ABC-type transporter activity"/>
    <property type="evidence" value="ECO:0007669"/>
    <property type="project" value="InterPro"/>
</dbReference>
<dbReference type="WBParaSite" id="PSU_v2.g8503.t1">
    <property type="protein sequence ID" value="PSU_v2.g8503.t1"/>
    <property type="gene ID" value="PSU_v2.g8503"/>
</dbReference>
<dbReference type="InterPro" id="IPR027417">
    <property type="entry name" value="P-loop_NTPase"/>
</dbReference>
<evidence type="ECO:0000259" key="4">
    <source>
        <dbReference type="Pfam" id="PF00005"/>
    </source>
</evidence>
<keyword evidence="3" id="KW-0812">Transmembrane</keyword>
<evidence type="ECO:0000256" key="2">
    <source>
        <dbReference type="ARBA" id="ARBA00022737"/>
    </source>
</evidence>
<dbReference type="Gene3D" id="3.40.50.300">
    <property type="entry name" value="P-loop containing nucleotide triphosphate hydrolases"/>
    <property type="match status" value="1"/>
</dbReference>
<evidence type="ECO:0000256" key="1">
    <source>
        <dbReference type="ARBA" id="ARBA00022448"/>
    </source>
</evidence>
<reference evidence="6" key="1">
    <citation type="submission" date="2022-11" db="UniProtKB">
        <authorList>
            <consortium name="WormBaseParasite"/>
        </authorList>
    </citation>
    <scope>IDENTIFICATION</scope>
</reference>
<dbReference type="GO" id="GO:0005524">
    <property type="term" value="F:ATP binding"/>
    <property type="evidence" value="ECO:0007669"/>
    <property type="project" value="InterPro"/>
</dbReference>
<dbReference type="Pfam" id="PF00005">
    <property type="entry name" value="ABC_tran"/>
    <property type="match status" value="1"/>
</dbReference>
<organism evidence="5 6">
    <name type="scientific">Panagrolaimus superbus</name>
    <dbReference type="NCBI Taxonomy" id="310955"/>
    <lineage>
        <taxon>Eukaryota</taxon>
        <taxon>Metazoa</taxon>
        <taxon>Ecdysozoa</taxon>
        <taxon>Nematoda</taxon>
        <taxon>Chromadorea</taxon>
        <taxon>Rhabditida</taxon>
        <taxon>Tylenchina</taxon>
        <taxon>Panagrolaimomorpha</taxon>
        <taxon>Panagrolaimoidea</taxon>
        <taxon>Panagrolaimidae</taxon>
        <taxon>Panagrolaimus</taxon>
    </lineage>
</organism>
<dbReference type="GO" id="GO:0016887">
    <property type="term" value="F:ATP hydrolysis activity"/>
    <property type="evidence" value="ECO:0007669"/>
    <property type="project" value="InterPro"/>
</dbReference>
<dbReference type="GO" id="GO:0005319">
    <property type="term" value="F:lipid transporter activity"/>
    <property type="evidence" value="ECO:0007669"/>
    <property type="project" value="TreeGrafter"/>
</dbReference>
<dbReference type="InterPro" id="IPR003439">
    <property type="entry name" value="ABC_transporter-like_ATP-bd"/>
</dbReference>
<keyword evidence="2" id="KW-0677">Repeat</keyword>
<keyword evidence="3" id="KW-1133">Transmembrane helix</keyword>
<keyword evidence="1" id="KW-0813">Transport</keyword>
<protein>
    <submittedName>
        <fullName evidence="6">ABC transporter domain-containing protein</fullName>
    </submittedName>
</protein>
<keyword evidence="5" id="KW-1185">Reference proteome</keyword>
<dbReference type="PANTHER" id="PTHR19229">
    <property type="entry name" value="ATP-BINDING CASSETTE TRANSPORTER SUBFAMILY A ABCA"/>
    <property type="match status" value="1"/>
</dbReference>
<dbReference type="SUPFAM" id="SSF52540">
    <property type="entry name" value="P-loop containing nucleoside triphosphate hydrolases"/>
    <property type="match status" value="1"/>
</dbReference>
<evidence type="ECO:0000256" key="3">
    <source>
        <dbReference type="SAM" id="Phobius"/>
    </source>
</evidence>
<evidence type="ECO:0000313" key="6">
    <source>
        <dbReference type="WBParaSite" id="PSU_v2.g8503.t1"/>
    </source>
</evidence>
<dbReference type="AlphaFoldDB" id="A0A914Z849"/>
<keyword evidence="3" id="KW-0472">Membrane</keyword>